<dbReference type="InterPro" id="IPR001544">
    <property type="entry name" value="Aminotrans_IV"/>
</dbReference>
<evidence type="ECO:0000256" key="3">
    <source>
        <dbReference type="ARBA" id="ARBA00011738"/>
    </source>
</evidence>
<evidence type="ECO:0000256" key="1">
    <source>
        <dbReference type="ARBA" id="ARBA00001933"/>
    </source>
</evidence>
<dbReference type="NCBIfam" id="TIGR01121">
    <property type="entry name" value="D_amino_aminoT"/>
    <property type="match status" value="1"/>
</dbReference>
<keyword evidence="8 11" id="KW-0663">Pyridoxal phosphate</keyword>
<protein>
    <recommendedName>
        <fullName evidence="5 12">D-alanine aminotransferase</fullName>
        <ecNumber evidence="4 12">2.6.1.21</ecNumber>
    </recommendedName>
</protein>
<evidence type="ECO:0000256" key="11">
    <source>
        <dbReference type="RuleBase" id="RU004516"/>
    </source>
</evidence>
<evidence type="ECO:0000313" key="14">
    <source>
        <dbReference type="Proteomes" id="UP001595817"/>
    </source>
</evidence>
<evidence type="ECO:0000256" key="5">
    <source>
        <dbReference type="ARBA" id="ARBA00021779"/>
    </source>
</evidence>
<dbReference type="EC" id="2.6.1.21" evidence="4 12"/>
<gene>
    <name evidence="13" type="primary">dat</name>
    <name evidence="13" type="ORF">ACFOZY_04750</name>
</gene>
<dbReference type="InterPro" id="IPR036038">
    <property type="entry name" value="Aminotransferase-like"/>
</dbReference>
<dbReference type="PROSITE" id="PS00770">
    <property type="entry name" value="AA_TRANSFER_CLASS_4"/>
    <property type="match status" value="1"/>
</dbReference>
<keyword evidence="7 13" id="KW-0808">Transferase</keyword>
<evidence type="ECO:0000256" key="10">
    <source>
        <dbReference type="RuleBase" id="RU004106"/>
    </source>
</evidence>
<dbReference type="Proteomes" id="UP001595817">
    <property type="component" value="Unassembled WGS sequence"/>
</dbReference>
<organism evidence="13 14">
    <name type="scientific">Chungangia koreensis</name>
    <dbReference type="NCBI Taxonomy" id="752657"/>
    <lineage>
        <taxon>Bacteria</taxon>
        <taxon>Bacillati</taxon>
        <taxon>Bacillota</taxon>
        <taxon>Bacilli</taxon>
        <taxon>Lactobacillales</taxon>
        <taxon>Chungangia</taxon>
    </lineage>
</organism>
<evidence type="ECO:0000313" key="13">
    <source>
        <dbReference type="EMBL" id="MFC4409743.1"/>
    </source>
</evidence>
<comment type="cofactor">
    <cofactor evidence="1 11">
        <name>pyridoxal 5'-phosphate</name>
        <dbReference type="ChEBI" id="CHEBI:597326"/>
    </cofactor>
</comment>
<dbReference type="InterPro" id="IPR050571">
    <property type="entry name" value="Class-IV_PLP-Dep_Aminotrnsfr"/>
</dbReference>
<comment type="subunit">
    <text evidence="3">Homodimer.</text>
</comment>
<dbReference type="CDD" id="cd01558">
    <property type="entry name" value="D-AAT_like"/>
    <property type="match status" value="1"/>
</dbReference>
<accession>A0ABV8X365</accession>
<dbReference type="InterPro" id="IPR043131">
    <property type="entry name" value="BCAT-like_N"/>
</dbReference>
<keyword evidence="6 13" id="KW-0032">Aminotransferase</keyword>
<dbReference type="EMBL" id="JBHSEC010000005">
    <property type="protein sequence ID" value="MFC4409743.1"/>
    <property type="molecule type" value="Genomic_DNA"/>
</dbReference>
<evidence type="ECO:0000256" key="4">
    <source>
        <dbReference type="ARBA" id="ARBA00012874"/>
    </source>
</evidence>
<comment type="function">
    <text evidence="12">Acts on the D-isomers of alanine, leucine, aspartate, glutamate, aminobutyrate, norvaline and asparagine. The enzyme transfers an amino group from a substrate D-amino acid to the pyridoxal phosphate cofactor to form pyridoxamine and an alpha-keto acid in the first half-reaction.</text>
</comment>
<dbReference type="PANTHER" id="PTHR42743">
    <property type="entry name" value="AMINO-ACID AMINOTRANSFERASE"/>
    <property type="match status" value="1"/>
</dbReference>
<evidence type="ECO:0000256" key="6">
    <source>
        <dbReference type="ARBA" id="ARBA00022576"/>
    </source>
</evidence>
<reference evidence="14" key="1">
    <citation type="journal article" date="2019" name="Int. J. Syst. Evol. Microbiol.">
        <title>The Global Catalogue of Microorganisms (GCM) 10K type strain sequencing project: providing services to taxonomists for standard genome sequencing and annotation.</title>
        <authorList>
            <consortium name="The Broad Institute Genomics Platform"/>
            <consortium name="The Broad Institute Genome Sequencing Center for Infectious Disease"/>
            <person name="Wu L."/>
            <person name="Ma J."/>
        </authorList>
    </citation>
    <scope>NUCLEOTIDE SEQUENCE [LARGE SCALE GENOMIC DNA]</scope>
    <source>
        <strain evidence="14">CCUG 59778</strain>
    </source>
</reference>
<name>A0ABV8X365_9LACT</name>
<dbReference type="InterPro" id="IPR005784">
    <property type="entry name" value="D_amino_transT"/>
</dbReference>
<dbReference type="Pfam" id="PF01063">
    <property type="entry name" value="Aminotran_4"/>
    <property type="match status" value="1"/>
</dbReference>
<sequence length="282" mass="32019">MILLWNDTFISEDELRISKDDRGYHFGDGVYEVIKVYGASMFTAEEHIDRLYESADKIKLIIPYTKDVLQKMLYDLVETNNVIDGHIYLQITRGVVPRQHYFPSEGIEPMLLAYTKEAERPLNQFEAGVKAKFVEDVRWLRCDIKSLNLLGNVLAKQEAHEEGCYEAILHRGEKVTEGSSSNIFGIKGGVLYTHPADNFILNGITRRVILQCCKEIGIPVIEEAFTREQTLAMDELFLSSTTSEITPIIEVEGNRIGSGARGQWTEKLQESFEKKLPQAIGI</sequence>
<dbReference type="Gene3D" id="3.30.470.10">
    <property type="match status" value="1"/>
</dbReference>
<comment type="similarity">
    <text evidence="2 10">Belongs to the class-IV pyridoxal-phosphate-dependent aminotransferase family.</text>
</comment>
<dbReference type="InterPro" id="IPR043132">
    <property type="entry name" value="BCAT-like_C"/>
</dbReference>
<evidence type="ECO:0000256" key="7">
    <source>
        <dbReference type="ARBA" id="ARBA00022679"/>
    </source>
</evidence>
<evidence type="ECO:0000256" key="9">
    <source>
        <dbReference type="ARBA" id="ARBA00047911"/>
    </source>
</evidence>
<evidence type="ECO:0000256" key="12">
    <source>
        <dbReference type="RuleBase" id="RU004520"/>
    </source>
</evidence>
<keyword evidence="14" id="KW-1185">Reference proteome</keyword>
<evidence type="ECO:0000256" key="8">
    <source>
        <dbReference type="ARBA" id="ARBA00022898"/>
    </source>
</evidence>
<comment type="catalytic activity">
    <reaction evidence="9 12">
        <text>D-alanine + 2-oxoglutarate = D-glutamate + pyruvate</text>
        <dbReference type="Rhea" id="RHEA:15869"/>
        <dbReference type="ChEBI" id="CHEBI:15361"/>
        <dbReference type="ChEBI" id="CHEBI:16810"/>
        <dbReference type="ChEBI" id="CHEBI:29986"/>
        <dbReference type="ChEBI" id="CHEBI:57416"/>
        <dbReference type="EC" id="2.6.1.21"/>
    </reaction>
</comment>
<evidence type="ECO:0000256" key="2">
    <source>
        <dbReference type="ARBA" id="ARBA00009320"/>
    </source>
</evidence>
<dbReference type="RefSeq" id="WP_378152829.1">
    <property type="nucleotide sequence ID" value="NZ_JBHSEC010000005.1"/>
</dbReference>
<dbReference type="InterPro" id="IPR018300">
    <property type="entry name" value="Aminotrans_IV_CS"/>
</dbReference>
<dbReference type="SUPFAM" id="SSF56752">
    <property type="entry name" value="D-aminoacid aminotransferase-like PLP-dependent enzymes"/>
    <property type="match status" value="1"/>
</dbReference>
<comment type="caution">
    <text evidence="13">The sequence shown here is derived from an EMBL/GenBank/DDBJ whole genome shotgun (WGS) entry which is preliminary data.</text>
</comment>
<dbReference type="Gene3D" id="3.20.10.10">
    <property type="entry name" value="D-amino Acid Aminotransferase, subunit A, domain 2"/>
    <property type="match status" value="1"/>
</dbReference>
<dbReference type="GO" id="GO:0047810">
    <property type="term" value="F:D-alanine-2-oxoglutarate aminotransferase activity"/>
    <property type="evidence" value="ECO:0007669"/>
    <property type="project" value="UniProtKB-EC"/>
</dbReference>
<dbReference type="PANTHER" id="PTHR42743:SF10">
    <property type="entry name" value="D-ALANINE AMINOTRANSFERASE"/>
    <property type="match status" value="1"/>
</dbReference>
<proteinExistence type="inferred from homology"/>